<evidence type="ECO:0000256" key="5">
    <source>
        <dbReference type="SAM" id="SignalP"/>
    </source>
</evidence>
<comment type="similarity">
    <text evidence="1">Belongs to the oxygen-dependent FAD-linked oxidoreductase family.</text>
</comment>
<reference evidence="7" key="2">
    <citation type="submission" date="2020-05" db="EMBL/GenBank/DDBJ databases">
        <authorList>
            <person name="Kim H.-S."/>
            <person name="Proctor R.H."/>
            <person name="Brown D.W."/>
        </authorList>
    </citation>
    <scope>NUCLEOTIDE SEQUENCE</scope>
    <source>
        <strain evidence="7">NRRL 20472</strain>
    </source>
</reference>
<feature type="domain" description="FAD-binding PCMH-type" evidence="6">
    <location>
        <begin position="77"/>
        <end position="252"/>
    </location>
</feature>
<dbReference type="Pfam" id="PF01565">
    <property type="entry name" value="FAD_binding_4"/>
    <property type="match status" value="1"/>
</dbReference>
<reference evidence="7" key="1">
    <citation type="journal article" date="2020" name="BMC Genomics">
        <title>Correction to: Identification and distribution of gene clusters required for synthesis of sphingolipid metabolism inhibitors in diverse species of the filamentous fungus Fusarium.</title>
        <authorList>
            <person name="Kim H.S."/>
            <person name="Lohmar J.M."/>
            <person name="Busman M."/>
            <person name="Brown D.W."/>
            <person name="Naumann T.A."/>
            <person name="Divon H.H."/>
            <person name="Lysoe E."/>
            <person name="Uhlig S."/>
            <person name="Proctor R.H."/>
        </authorList>
    </citation>
    <scope>NUCLEOTIDE SEQUENCE</scope>
    <source>
        <strain evidence="7">NRRL 20472</strain>
    </source>
</reference>
<evidence type="ECO:0000313" key="8">
    <source>
        <dbReference type="Proteomes" id="UP000622797"/>
    </source>
</evidence>
<keyword evidence="5" id="KW-0732">Signal</keyword>
<feature type="chain" id="PRO_5034032057" description="FAD-binding PCMH-type domain-containing protein" evidence="5">
    <location>
        <begin position="29"/>
        <end position="520"/>
    </location>
</feature>
<dbReference type="InterPro" id="IPR016166">
    <property type="entry name" value="FAD-bd_PCMH"/>
</dbReference>
<dbReference type="GO" id="GO:0016491">
    <property type="term" value="F:oxidoreductase activity"/>
    <property type="evidence" value="ECO:0007669"/>
    <property type="project" value="UniProtKB-KW"/>
</dbReference>
<keyword evidence="8" id="KW-1185">Reference proteome</keyword>
<sequence length="520" mass="56115">MHMSRSHLTNGLLAGLAVVSALVEPVIGSGYNTEGNSLESGNPPCNALAAAGLEDRLLFPSDSRYEPQIESWWSITCQLRPWCLFMPQSTEEVSIGLSTLSNAGYGAGDWHLAIRSGGHSIGGINNIANGVTFDLSHLNKTTYDKETNTARLQPGARWKNVYATLHEHGVTAVGGRDGGVGVGGFLLGGGTSFFSPKLGYGCDSIVNYEVVLANGTVVDANNTANSDLWKALKGGSSNFGLVTRFDTEALPTRDIFYELRFLDGNYSDVVLDTLHAFTDHDESLADEALVTFFSHNPSISNTTSAAVIHANTEGNSDVKTSFANVRALPALTNVTAMLNMAKAAEGSHIPDGLRNAVSTQCFKNDRKILKNATKVHENFIKSLSRKIGADKFTTMWFLQPMNENLGRIAEKRGGNMLGLERIQGSAVMWTGLVQVNGTEADFAIAQSAMNVASTKIKEFSRKVGGEVDLVYMNYADASQDPLGSYGADRVKHIREVAKKYDPEGIFQNRFPGGFKISRVV</sequence>
<dbReference type="InterPro" id="IPR006094">
    <property type="entry name" value="Oxid_FAD_bind_N"/>
</dbReference>
<dbReference type="OrthoDB" id="2151789at2759"/>
<gene>
    <name evidence="7" type="ORF">FSARC_10815</name>
</gene>
<evidence type="ECO:0000259" key="6">
    <source>
        <dbReference type="PROSITE" id="PS51387"/>
    </source>
</evidence>
<dbReference type="AlphaFoldDB" id="A0A8H4X310"/>
<evidence type="ECO:0000256" key="1">
    <source>
        <dbReference type="ARBA" id="ARBA00005466"/>
    </source>
</evidence>
<proteinExistence type="inferred from homology"/>
<dbReference type="InterPro" id="IPR036318">
    <property type="entry name" value="FAD-bd_PCMH-like_sf"/>
</dbReference>
<evidence type="ECO:0000313" key="7">
    <source>
        <dbReference type="EMBL" id="KAF4959224.1"/>
    </source>
</evidence>
<keyword evidence="2" id="KW-0285">Flavoprotein</keyword>
<evidence type="ECO:0000256" key="2">
    <source>
        <dbReference type="ARBA" id="ARBA00022630"/>
    </source>
</evidence>
<dbReference type="PROSITE" id="PS51387">
    <property type="entry name" value="FAD_PCMH"/>
    <property type="match status" value="1"/>
</dbReference>
<dbReference type="InterPro" id="IPR016169">
    <property type="entry name" value="FAD-bd_PCMH_sub2"/>
</dbReference>
<name>A0A8H4X310_9HYPO</name>
<evidence type="ECO:0000256" key="3">
    <source>
        <dbReference type="ARBA" id="ARBA00022827"/>
    </source>
</evidence>
<dbReference type="GO" id="GO:0071949">
    <property type="term" value="F:FAD binding"/>
    <property type="evidence" value="ECO:0007669"/>
    <property type="project" value="InterPro"/>
</dbReference>
<comment type="caution">
    <text evidence="7">The sequence shown here is derived from an EMBL/GenBank/DDBJ whole genome shotgun (WGS) entry which is preliminary data.</text>
</comment>
<dbReference type="InterPro" id="IPR050416">
    <property type="entry name" value="FAD-linked_Oxidoreductase"/>
</dbReference>
<accession>A0A8H4X310</accession>
<dbReference type="PANTHER" id="PTHR42973">
    <property type="entry name" value="BINDING OXIDOREDUCTASE, PUTATIVE (AFU_ORTHOLOGUE AFUA_1G17690)-RELATED"/>
    <property type="match status" value="1"/>
</dbReference>
<keyword evidence="4" id="KW-0560">Oxidoreductase</keyword>
<dbReference type="SUPFAM" id="SSF56176">
    <property type="entry name" value="FAD-binding/transporter-associated domain-like"/>
    <property type="match status" value="1"/>
</dbReference>
<evidence type="ECO:0000256" key="4">
    <source>
        <dbReference type="ARBA" id="ARBA00023002"/>
    </source>
</evidence>
<keyword evidence="3" id="KW-0274">FAD</keyword>
<feature type="signal peptide" evidence="5">
    <location>
        <begin position="1"/>
        <end position="28"/>
    </location>
</feature>
<dbReference type="EMBL" id="JABEXW010000667">
    <property type="protein sequence ID" value="KAF4959224.1"/>
    <property type="molecule type" value="Genomic_DNA"/>
</dbReference>
<protein>
    <recommendedName>
        <fullName evidence="6">FAD-binding PCMH-type domain-containing protein</fullName>
    </recommendedName>
</protein>
<dbReference type="Proteomes" id="UP000622797">
    <property type="component" value="Unassembled WGS sequence"/>
</dbReference>
<dbReference type="Gene3D" id="3.30.465.10">
    <property type="match status" value="1"/>
</dbReference>
<dbReference type="PANTHER" id="PTHR42973:SF53">
    <property type="entry name" value="FAD-BINDING PCMH-TYPE DOMAIN-CONTAINING PROTEIN-RELATED"/>
    <property type="match status" value="1"/>
</dbReference>
<organism evidence="7 8">
    <name type="scientific">Fusarium sarcochroum</name>
    <dbReference type="NCBI Taxonomy" id="1208366"/>
    <lineage>
        <taxon>Eukaryota</taxon>
        <taxon>Fungi</taxon>
        <taxon>Dikarya</taxon>
        <taxon>Ascomycota</taxon>
        <taxon>Pezizomycotina</taxon>
        <taxon>Sordariomycetes</taxon>
        <taxon>Hypocreomycetidae</taxon>
        <taxon>Hypocreales</taxon>
        <taxon>Nectriaceae</taxon>
        <taxon>Fusarium</taxon>
        <taxon>Fusarium lateritium species complex</taxon>
    </lineage>
</organism>